<keyword evidence="2" id="KW-0663">Pyridoxal phosphate</keyword>
<keyword evidence="5" id="KW-0804">Transcription</keyword>
<feature type="domain" description="HTH gntR-type" evidence="7">
    <location>
        <begin position="17"/>
        <end position="85"/>
    </location>
</feature>
<dbReference type="InterPro" id="IPR036390">
    <property type="entry name" value="WH_DNA-bd_sf"/>
</dbReference>
<feature type="region of interest" description="Disordered" evidence="6">
    <location>
        <begin position="82"/>
        <end position="102"/>
    </location>
</feature>
<dbReference type="Proteomes" id="UP001429601">
    <property type="component" value="Unassembled WGS sequence"/>
</dbReference>
<dbReference type="CDD" id="cd00609">
    <property type="entry name" value="AAT_like"/>
    <property type="match status" value="1"/>
</dbReference>
<organism evidence="8 9">
    <name type="scientific">Luteibacter jiangsuensis</name>
    <dbReference type="NCBI Taxonomy" id="637577"/>
    <lineage>
        <taxon>Bacteria</taxon>
        <taxon>Pseudomonadati</taxon>
        <taxon>Pseudomonadota</taxon>
        <taxon>Gammaproteobacteria</taxon>
        <taxon>Lysobacterales</taxon>
        <taxon>Rhodanobacteraceae</taxon>
        <taxon>Luteibacter</taxon>
    </lineage>
</organism>
<evidence type="ECO:0000256" key="4">
    <source>
        <dbReference type="ARBA" id="ARBA00023125"/>
    </source>
</evidence>
<dbReference type="PRINTS" id="PR00035">
    <property type="entry name" value="HTHGNTR"/>
</dbReference>
<evidence type="ECO:0000256" key="2">
    <source>
        <dbReference type="ARBA" id="ARBA00022898"/>
    </source>
</evidence>
<dbReference type="RefSeq" id="WP_167124200.1">
    <property type="nucleotide sequence ID" value="NZ_JAAQQR010000002.1"/>
</dbReference>
<dbReference type="Gene3D" id="1.10.10.10">
    <property type="entry name" value="Winged helix-like DNA-binding domain superfamily/Winged helix DNA-binding domain"/>
    <property type="match status" value="1"/>
</dbReference>
<dbReference type="InterPro" id="IPR015424">
    <property type="entry name" value="PyrdxlP-dep_Trfase"/>
</dbReference>
<evidence type="ECO:0000313" key="8">
    <source>
        <dbReference type="EMBL" id="NID04512.1"/>
    </source>
</evidence>
<gene>
    <name evidence="8" type="ORF">HBF26_06425</name>
</gene>
<dbReference type="Gene3D" id="3.40.640.10">
    <property type="entry name" value="Type I PLP-dependent aspartate aminotransferase-like (Major domain)"/>
    <property type="match status" value="1"/>
</dbReference>
<dbReference type="InterPro" id="IPR004839">
    <property type="entry name" value="Aminotransferase_I/II_large"/>
</dbReference>
<keyword evidence="3" id="KW-0805">Transcription regulation</keyword>
<proteinExistence type="inferred from homology"/>
<dbReference type="SUPFAM" id="SSF53383">
    <property type="entry name" value="PLP-dependent transferases"/>
    <property type="match status" value="1"/>
</dbReference>
<feature type="compositionally biased region" description="Basic residues" evidence="6">
    <location>
        <begin position="84"/>
        <end position="94"/>
    </location>
</feature>
<evidence type="ECO:0000256" key="6">
    <source>
        <dbReference type="SAM" id="MobiDB-lite"/>
    </source>
</evidence>
<dbReference type="Pfam" id="PF00392">
    <property type="entry name" value="GntR"/>
    <property type="match status" value="1"/>
</dbReference>
<dbReference type="EMBL" id="JAAQQR010000002">
    <property type="protein sequence ID" value="NID04512.1"/>
    <property type="molecule type" value="Genomic_DNA"/>
</dbReference>
<keyword evidence="8" id="KW-0032">Aminotransferase</keyword>
<reference evidence="8 9" key="1">
    <citation type="journal article" date="2011" name="Curr. Microbiol.">
        <title>Luteibacter jiangsuensis sp. nov.: a methamidophos-degrading bacterium isolated from a methamidophos-manufacturing factory.</title>
        <authorList>
            <person name="Wang L."/>
            <person name="Wang G.L."/>
            <person name="Li S.P."/>
            <person name="Jiang J.D."/>
        </authorList>
    </citation>
    <scope>NUCLEOTIDE SEQUENCE [LARGE SCALE GENOMIC DNA]</scope>
    <source>
        <strain evidence="8 9">CGMCC 1.10133</strain>
    </source>
</reference>
<protein>
    <submittedName>
        <fullName evidence="8">PLP-dependent aminotransferase family protein</fullName>
    </submittedName>
</protein>
<evidence type="ECO:0000256" key="1">
    <source>
        <dbReference type="ARBA" id="ARBA00005384"/>
    </source>
</evidence>
<dbReference type="GO" id="GO:0008483">
    <property type="term" value="F:transaminase activity"/>
    <property type="evidence" value="ECO:0007669"/>
    <property type="project" value="UniProtKB-KW"/>
</dbReference>
<evidence type="ECO:0000259" key="7">
    <source>
        <dbReference type="PROSITE" id="PS50949"/>
    </source>
</evidence>
<accession>A0ABX0Q4G5</accession>
<dbReference type="SMART" id="SM00345">
    <property type="entry name" value="HTH_GNTR"/>
    <property type="match status" value="1"/>
</dbReference>
<dbReference type="Pfam" id="PF00155">
    <property type="entry name" value="Aminotran_1_2"/>
    <property type="match status" value="1"/>
</dbReference>
<keyword evidence="8" id="KW-0808">Transferase</keyword>
<dbReference type="InterPro" id="IPR015421">
    <property type="entry name" value="PyrdxlP-dep_Trfase_major"/>
</dbReference>
<dbReference type="SUPFAM" id="SSF46785">
    <property type="entry name" value="Winged helix' DNA-binding domain"/>
    <property type="match status" value="1"/>
</dbReference>
<evidence type="ECO:0000256" key="3">
    <source>
        <dbReference type="ARBA" id="ARBA00023015"/>
    </source>
</evidence>
<dbReference type="CDD" id="cd07377">
    <property type="entry name" value="WHTH_GntR"/>
    <property type="match status" value="1"/>
</dbReference>
<name>A0ABX0Q4G5_9GAMM</name>
<dbReference type="PANTHER" id="PTHR46577">
    <property type="entry name" value="HTH-TYPE TRANSCRIPTIONAL REGULATORY PROTEIN GABR"/>
    <property type="match status" value="1"/>
</dbReference>
<sequence length="494" mass="54328">MPSIFEIAIDLPTKGSRRAADSVYGQLRRAILAGRLVAGARLPPERESAIFFGVSRNTVARAYARLAMEGLVMSRQGAGTFIAPKKKQPPHPHHTTPSTPDRRLNALWRRPEVLQALNFWQDKPRATSSEAATSLDFRPALVDPRLFPFDVFRRVTARQLRRTELKRPRFDSPQGNQGHFPLRKAIATHVGASRAVVCEPEDILVTAGAQQAFDLLARVLVTPGVTTVAAEDPGYPPMRAAFLAAGARVVPIPVDEQGLVVDALPSSANIVCVCPSHQFPSGVTMSAQRRLALHAFARQHGAVIVEDDYDGEFRYDGEPLQSLRSTAPASDVFYVGTFSKCMLPALRLGFLVAPPWAMPALTTAKNCLDWHCPTLTQAAVAHFIAEGHLARHVRKLRGLYKERRDLICEILRAEFAESLLPVPSFYGMHVGASSLLPARRLERVTRHLLGLGVQLHSFERYFVAKPTCTGLVLGYGTADLKQIEQGLSLLRQAI</sequence>
<evidence type="ECO:0000256" key="5">
    <source>
        <dbReference type="ARBA" id="ARBA00023163"/>
    </source>
</evidence>
<dbReference type="InterPro" id="IPR051446">
    <property type="entry name" value="HTH_trans_reg/aminotransferase"/>
</dbReference>
<keyword evidence="9" id="KW-1185">Reference proteome</keyword>
<dbReference type="InterPro" id="IPR036388">
    <property type="entry name" value="WH-like_DNA-bd_sf"/>
</dbReference>
<comment type="caution">
    <text evidence="8">The sequence shown here is derived from an EMBL/GenBank/DDBJ whole genome shotgun (WGS) entry which is preliminary data.</text>
</comment>
<dbReference type="InterPro" id="IPR000524">
    <property type="entry name" value="Tscrpt_reg_HTH_GntR"/>
</dbReference>
<dbReference type="PANTHER" id="PTHR46577:SF1">
    <property type="entry name" value="HTH-TYPE TRANSCRIPTIONAL REGULATORY PROTEIN GABR"/>
    <property type="match status" value="1"/>
</dbReference>
<comment type="similarity">
    <text evidence="1">In the C-terminal section; belongs to the class-I pyridoxal-phosphate-dependent aminotransferase family.</text>
</comment>
<keyword evidence="4" id="KW-0238">DNA-binding</keyword>
<dbReference type="PROSITE" id="PS50949">
    <property type="entry name" value="HTH_GNTR"/>
    <property type="match status" value="1"/>
</dbReference>
<evidence type="ECO:0000313" key="9">
    <source>
        <dbReference type="Proteomes" id="UP001429601"/>
    </source>
</evidence>